<organism evidence="1 2">
    <name type="scientific">Dovyalis caffra</name>
    <dbReference type="NCBI Taxonomy" id="77055"/>
    <lineage>
        <taxon>Eukaryota</taxon>
        <taxon>Viridiplantae</taxon>
        <taxon>Streptophyta</taxon>
        <taxon>Embryophyta</taxon>
        <taxon>Tracheophyta</taxon>
        <taxon>Spermatophyta</taxon>
        <taxon>Magnoliopsida</taxon>
        <taxon>eudicotyledons</taxon>
        <taxon>Gunneridae</taxon>
        <taxon>Pentapetalae</taxon>
        <taxon>rosids</taxon>
        <taxon>fabids</taxon>
        <taxon>Malpighiales</taxon>
        <taxon>Salicaceae</taxon>
        <taxon>Flacourtieae</taxon>
        <taxon>Dovyalis</taxon>
    </lineage>
</organism>
<dbReference type="AlphaFoldDB" id="A0AAV1SPE0"/>
<keyword evidence="2" id="KW-1185">Reference proteome</keyword>
<protein>
    <submittedName>
        <fullName evidence="1">Uncharacterized protein</fullName>
    </submittedName>
</protein>
<evidence type="ECO:0000313" key="1">
    <source>
        <dbReference type="EMBL" id="CAK7355867.1"/>
    </source>
</evidence>
<name>A0AAV1SPE0_9ROSI</name>
<reference evidence="1 2" key="1">
    <citation type="submission" date="2024-01" db="EMBL/GenBank/DDBJ databases">
        <authorList>
            <person name="Waweru B."/>
        </authorList>
    </citation>
    <scope>NUCLEOTIDE SEQUENCE [LARGE SCALE GENOMIC DNA]</scope>
</reference>
<accession>A0AAV1SPE0</accession>
<dbReference type="EMBL" id="CAWUPB010001197">
    <property type="protein sequence ID" value="CAK7355867.1"/>
    <property type="molecule type" value="Genomic_DNA"/>
</dbReference>
<comment type="caution">
    <text evidence="1">The sequence shown here is derived from an EMBL/GenBank/DDBJ whole genome shotgun (WGS) entry which is preliminary data.</text>
</comment>
<proteinExistence type="predicted"/>
<dbReference type="Proteomes" id="UP001314170">
    <property type="component" value="Unassembled WGS sequence"/>
</dbReference>
<evidence type="ECO:0000313" key="2">
    <source>
        <dbReference type="Proteomes" id="UP001314170"/>
    </source>
</evidence>
<sequence length="126" mass="14327">MGASLGTYRDEHKERGASMGVVLEMTTMRHMSYFWVKKKPIRKDKKATARLFVREGLSGGDGGYVMGLFGLWCERTLELHVGEGLLACVFSIEEKASYKEENTCYVGVVMEVMSETRASMCRWRKL</sequence>
<gene>
    <name evidence="1" type="ORF">DCAF_LOCUS26130</name>
</gene>